<name>A0A0T7FKI0_NEOGA</name>
<evidence type="ECO:0000256" key="2">
    <source>
        <dbReference type="SAM" id="SignalP"/>
    </source>
</evidence>
<gene>
    <name evidence="3" type="ORF">NGAL_HAMBI1145_28850</name>
</gene>
<protein>
    <recommendedName>
        <fullName evidence="5">Secreted protein</fullName>
    </recommendedName>
</protein>
<dbReference type="Proteomes" id="UP000046176">
    <property type="component" value="Unassembled WGS sequence"/>
</dbReference>
<keyword evidence="2" id="KW-0732">Signal</keyword>
<feature type="compositionally biased region" description="Low complexity" evidence="1">
    <location>
        <begin position="22"/>
        <end position="40"/>
    </location>
</feature>
<reference evidence="3 4" key="1">
    <citation type="submission" date="2014-08" db="EMBL/GenBank/DDBJ databases">
        <authorList>
            <person name="Chen Y.-H."/>
        </authorList>
    </citation>
    <scope>NUCLEOTIDE SEQUENCE [LARGE SCALE GENOMIC DNA]</scope>
</reference>
<organism evidence="3 4">
    <name type="scientific">Neorhizobium galegae bv. officinalis</name>
    <dbReference type="NCBI Taxonomy" id="323656"/>
    <lineage>
        <taxon>Bacteria</taxon>
        <taxon>Pseudomonadati</taxon>
        <taxon>Pseudomonadota</taxon>
        <taxon>Alphaproteobacteria</taxon>
        <taxon>Hyphomicrobiales</taxon>
        <taxon>Rhizobiaceae</taxon>
        <taxon>Rhizobium/Agrobacterium group</taxon>
        <taxon>Neorhizobium</taxon>
    </lineage>
</organism>
<dbReference type="EMBL" id="CCRH01000007">
    <property type="protein sequence ID" value="CDZ35515.1"/>
    <property type="molecule type" value="Genomic_DNA"/>
</dbReference>
<feature type="signal peptide" evidence="2">
    <location>
        <begin position="1"/>
        <end position="21"/>
    </location>
</feature>
<proteinExistence type="predicted"/>
<feature type="chain" id="PRO_5006682296" description="Secreted protein" evidence="2">
    <location>
        <begin position="22"/>
        <end position="100"/>
    </location>
</feature>
<dbReference type="AlphaFoldDB" id="A0A0T7FKI0"/>
<evidence type="ECO:0000313" key="3">
    <source>
        <dbReference type="EMBL" id="CDZ35515.1"/>
    </source>
</evidence>
<evidence type="ECO:0008006" key="5">
    <source>
        <dbReference type="Google" id="ProtNLM"/>
    </source>
</evidence>
<feature type="compositionally biased region" description="Low complexity" evidence="1">
    <location>
        <begin position="48"/>
        <end position="67"/>
    </location>
</feature>
<evidence type="ECO:0000313" key="4">
    <source>
        <dbReference type="Proteomes" id="UP000046176"/>
    </source>
</evidence>
<dbReference type="RefSeq" id="WP_172745578.1">
    <property type="nucleotide sequence ID" value="NZ_CCRH01000007.1"/>
</dbReference>
<evidence type="ECO:0000256" key="1">
    <source>
        <dbReference type="SAM" id="MobiDB-lite"/>
    </source>
</evidence>
<accession>A0A0T7FKI0</accession>
<sequence length="100" mass="9984">MLKRFIAFSALSLSLAAPVLAQTSGPGATPALPGTTATTPDANSGASTVTTLPGVTDPTTTNSTTGTIDHEDHCQPPGTPSNTNPSAEAPTLPRPEQACN</sequence>
<feature type="region of interest" description="Disordered" evidence="1">
    <location>
        <begin position="22"/>
        <end position="100"/>
    </location>
</feature>